<dbReference type="Proteomes" id="UP001499978">
    <property type="component" value="Unassembled WGS sequence"/>
</dbReference>
<feature type="compositionally biased region" description="Polar residues" evidence="1">
    <location>
        <begin position="334"/>
        <end position="344"/>
    </location>
</feature>
<evidence type="ECO:0000256" key="1">
    <source>
        <dbReference type="SAM" id="MobiDB-lite"/>
    </source>
</evidence>
<dbReference type="RefSeq" id="WP_344171950.1">
    <property type="nucleotide sequence ID" value="NZ_BAAARY010000009.1"/>
</dbReference>
<feature type="region of interest" description="Disordered" evidence="1">
    <location>
        <begin position="459"/>
        <end position="725"/>
    </location>
</feature>
<evidence type="ECO:0000313" key="3">
    <source>
        <dbReference type="EMBL" id="GAA2523414.1"/>
    </source>
</evidence>
<feature type="compositionally biased region" description="Low complexity" evidence="1">
    <location>
        <begin position="564"/>
        <end position="602"/>
    </location>
</feature>
<feature type="transmembrane region" description="Helical" evidence="2">
    <location>
        <begin position="194"/>
        <end position="214"/>
    </location>
</feature>
<gene>
    <name evidence="3" type="ORF">GCM10010201_22140</name>
</gene>
<sequence length="725" mass="71150">MRLLRTILGTLAVVVGLPTLLGGALLITAGGYRDDSGAYAAQVQPVATSGYAVVVPDLDALLGAQASLLRVDRTSVRVSASTRSGPAFVGLTTTAQSEAYLRNVRHARVAEIRLSRGLLPARATDRGGAAVPAAPASPALDKLWLRSGVGGIDINPAAVRGQRLAMVVMSPDATAPGAVRMSVQVRAAWLDPTAWGLTVLGAVLFALGLVLIFWPSRPREIVYVVEPSQVPDIAERLGVALPPAEALRQAVSAPQIPTSRQTRDDARPASPRVGPTIAASQAGDAASGAGADVPPATAPASPVGSPQPAPVARTASTSRANWPTKSGLGGDTGPRQSPTPSTRGGDTGPRQLPTPSADRVASPQPRATKPSTPPAASPGQVGRRPGLTQDRPYAVPVSADDPPLATAALNAVGSGRPAAESGTAEGPRPASSGATSGSAAATSPIPGATATAALVATASAGKPTAVPAPATAPAPSTTAKPAASAIAKPAAPTTAKPAASAIAKPGAVGAAAAAVPVPDTASNASTPKPKPTATSPLAGATSSNSIKAASAATGPDPAVARTVTPSTGPTADSPAASPAPSTASNAKPAPATGSGAAAEASTPIGPARTDATPSVSPKTDAAREPAPTVAAPRRGGGGATERAGAKPSAAPRRPDESAAVTSTPKPAKTVSKTAPKRRSGAGLQADTAAALAAVAEVMGTPKPEPRSRRTAVAGRKSRTSDQASE</sequence>
<proteinExistence type="predicted"/>
<evidence type="ECO:0000313" key="4">
    <source>
        <dbReference type="Proteomes" id="UP001499978"/>
    </source>
</evidence>
<feature type="compositionally biased region" description="Low complexity" evidence="1">
    <location>
        <begin position="459"/>
        <end position="536"/>
    </location>
</feature>
<evidence type="ECO:0000256" key="2">
    <source>
        <dbReference type="SAM" id="Phobius"/>
    </source>
</evidence>
<feature type="compositionally biased region" description="Low complexity" evidence="1">
    <location>
        <begin position="426"/>
        <end position="444"/>
    </location>
</feature>
<keyword evidence="2" id="KW-0812">Transmembrane</keyword>
<organism evidence="3 4">
    <name type="scientific">Pilimelia columellifera subsp. columellifera</name>
    <dbReference type="NCBI Taxonomy" id="706583"/>
    <lineage>
        <taxon>Bacteria</taxon>
        <taxon>Bacillati</taxon>
        <taxon>Actinomycetota</taxon>
        <taxon>Actinomycetes</taxon>
        <taxon>Micromonosporales</taxon>
        <taxon>Micromonosporaceae</taxon>
        <taxon>Pilimelia</taxon>
    </lineage>
</organism>
<keyword evidence="2" id="KW-1133">Transmembrane helix</keyword>
<dbReference type="EMBL" id="BAAARY010000009">
    <property type="protein sequence ID" value="GAA2523414.1"/>
    <property type="molecule type" value="Genomic_DNA"/>
</dbReference>
<protein>
    <submittedName>
        <fullName evidence="3">Uncharacterized protein</fullName>
    </submittedName>
</protein>
<feature type="region of interest" description="Disordered" evidence="1">
    <location>
        <begin position="250"/>
        <end position="444"/>
    </location>
</feature>
<feature type="compositionally biased region" description="Low complexity" evidence="1">
    <location>
        <begin position="681"/>
        <end position="695"/>
    </location>
</feature>
<keyword evidence="4" id="KW-1185">Reference proteome</keyword>
<accession>A0ABN3NIR8</accession>
<keyword evidence="2" id="KW-0472">Membrane</keyword>
<feature type="compositionally biased region" description="Low complexity" evidence="1">
    <location>
        <begin position="278"/>
        <end position="292"/>
    </location>
</feature>
<feature type="compositionally biased region" description="Polar residues" evidence="1">
    <location>
        <begin position="314"/>
        <end position="324"/>
    </location>
</feature>
<name>A0ABN3NIR8_9ACTN</name>
<reference evidence="3 4" key="1">
    <citation type="journal article" date="2019" name="Int. J. Syst. Evol. Microbiol.">
        <title>The Global Catalogue of Microorganisms (GCM) 10K type strain sequencing project: providing services to taxonomists for standard genome sequencing and annotation.</title>
        <authorList>
            <consortium name="The Broad Institute Genomics Platform"/>
            <consortium name="The Broad Institute Genome Sequencing Center for Infectious Disease"/>
            <person name="Wu L."/>
            <person name="Ma J."/>
        </authorList>
    </citation>
    <scope>NUCLEOTIDE SEQUENCE [LARGE SCALE GENOMIC DNA]</scope>
    <source>
        <strain evidence="3 4">JCM 3367</strain>
    </source>
</reference>
<comment type="caution">
    <text evidence="3">The sequence shown here is derived from an EMBL/GenBank/DDBJ whole genome shotgun (WGS) entry which is preliminary data.</text>
</comment>